<dbReference type="Gene3D" id="3.40.50.300">
    <property type="entry name" value="P-loop containing nucleotide triphosphate hydrolases"/>
    <property type="match status" value="1"/>
</dbReference>
<keyword evidence="2" id="KW-0813">Transport</keyword>
<evidence type="ECO:0000256" key="5">
    <source>
        <dbReference type="ARBA" id="ARBA00022840"/>
    </source>
</evidence>
<evidence type="ECO:0000259" key="10">
    <source>
        <dbReference type="PROSITE" id="PS50929"/>
    </source>
</evidence>
<evidence type="ECO:0000256" key="3">
    <source>
        <dbReference type="ARBA" id="ARBA00022692"/>
    </source>
</evidence>
<evidence type="ECO:0000256" key="7">
    <source>
        <dbReference type="ARBA" id="ARBA00023136"/>
    </source>
</evidence>
<protein>
    <submittedName>
        <fullName evidence="12">ABC transmembrane type-1 domain-containing protein</fullName>
    </submittedName>
</protein>
<dbReference type="GO" id="GO:0015910">
    <property type="term" value="P:long-chain fatty acid import into peroxisome"/>
    <property type="evidence" value="ECO:0007669"/>
    <property type="project" value="TreeGrafter"/>
</dbReference>
<keyword evidence="5" id="KW-0067">ATP-binding</keyword>
<dbReference type="WBParaSite" id="L893_g27644.t2">
    <property type="protein sequence ID" value="L893_g27644.t2"/>
    <property type="gene ID" value="L893_g27644"/>
</dbReference>
<dbReference type="PROSITE" id="PS50893">
    <property type="entry name" value="ABC_TRANSPORTER_2"/>
    <property type="match status" value="1"/>
</dbReference>
<dbReference type="InterPro" id="IPR003593">
    <property type="entry name" value="AAA+_ATPase"/>
</dbReference>
<dbReference type="InterPro" id="IPR003439">
    <property type="entry name" value="ABC_transporter-like_ATP-bd"/>
</dbReference>
<feature type="transmembrane region" description="Helical" evidence="8">
    <location>
        <begin position="258"/>
        <end position="281"/>
    </location>
</feature>
<evidence type="ECO:0000313" key="12">
    <source>
        <dbReference type="WBParaSite" id="L893_g27644.t2"/>
    </source>
</evidence>
<dbReference type="PANTHER" id="PTHR11384">
    <property type="entry name" value="ATP-BINDING CASSETTE, SUB-FAMILY D MEMBER"/>
    <property type="match status" value="1"/>
</dbReference>
<dbReference type="InterPro" id="IPR036640">
    <property type="entry name" value="ABC1_TM_sf"/>
</dbReference>
<dbReference type="AlphaFoldDB" id="A0A1I7ZLJ4"/>
<evidence type="ECO:0000256" key="2">
    <source>
        <dbReference type="ARBA" id="ARBA00022448"/>
    </source>
</evidence>
<reference evidence="12" key="1">
    <citation type="submission" date="2016-11" db="UniProtKB">
        <authorList>
            <consortium name="WormBaseParasite"/>
        </authorList>
    </citation>
    <scope>IDENTIFICATION</scope>
</reference>
<dbReference type="CDD" id="cd03223">
    <property type="entry name" value="ABCD_peroxisomal_ALDP"/>
    <property type="match status" value="1"/>
</dbReference>
<accession>A0A1I7ZLJ4</accession>
<evidence type="ECO:0000256" key="6">
    <source>
        <dbReference type="ARBA" id="ARBA00022989"/>
    </source>
</evidence>
<feature type="domain" description="ABC transmembrane type-1" evidence="10">
    <location>
        <begin position="115"/>
        <end position="354"/>
    </location>
</feature>
<dbReference type="SUPFAM" id="SSF90123">
    <property type="entry name" value="ABC transporter transmembrane region"/>
    <property type="match status" value="1"/>
</dbReference>
<dbReference type="InterPro" id="IPR011527">
    <property type="entry name" value="ABC1_TM_dom"/>
</dbReference>
<feature type="transmembrane region" description="Helical" evidence="8">
    <location>
        <begin position="113"/>
        <end position="133"/>
    </location>
</feature>
<dbReference type="PANTHER" id="PTHR11384:SF65">
    <property type="entry name" value="ABC TRANSPORTER DOMAIN-CONTAINING PROTEIN"/>
    <property type="match status" value="1"/>
</dbReference>
<feature type="transmembrane region" description="Helical" evidence="8">
    <location>
        <begin position="231"/>
        <end position="252"/>
    </location>
</feature>
<dbReference type="InterPro" id="IPR027417">
    <property type="entry name" value="P-loop_NTPase"/>
</dbReference>
<dbReference type="GO" id="GO:0140359">
    <property type="term" value="F:ABC-type transporter activity"/>
    <property type="evidence" value="ECO:0007669"/>
    <property type="project" value="InterPro"/>
</dbReference>
<dbReference type="SMART" id="SM00382">
    <property type="entry name" value="AAA"/>
    <property type="match status" value="1"/>
</dbReference>
<dbReference type="GO" id="GO:0016887">
    <property type="term" value="F:ATP hydrolysis activity"/>
    <property type="evidence" value="ECO:0007669"/>
    <property type="project" value="InterPro"/>
</dbReference>
<dbReference type="InterPro" id="IPR050835">
    <property type="entry name" value="ABC_transporter_sub-D"/>
</dbReference>
<keyword evidence="7 8" id="KW-0472">Membrane</keyword>
<dbReference type="PROSITE" id="PS50929">
    <property type="entry name" value="ABC_TM1F"/>
    <property type="match status" value="1"/>
</dbReference>
<evidence type="ECO:0000256" key="4">
    <source>
        <dbReference type="ARBA" id="ARBA00022741"/>
    </source>
</evidence>
<keyword evidence="4" id="KW-0547">Nucleotide-binding</keyword>
<dbReference type="SUPFAM" id="SSF52540">
    <property type="entry name" value="P-loop containing nucleoside triphosphate hydrolases"/>
    <property type="match status" value="1"/>
</dbReference>
<dbReference type="Gene3D" id="1.20.1560.10">
    <property type="entry name" value="ABC transporter type 1, transmembrane domain"/>
    <property type="match status" value="1"/>
</dbReference>
<dbReference type="GO" id="GO:0006635">
    <property type="term" value="P:fatty acid beta-oxidation"/>
    <property type="evidence" value="ECO:0007669"/>
    <property type="project" value="TreeGrafter"/>
</dbReference>
<dbReference type="Proteomes" id="UP000095287">
    <property type="component" value="Unplaced"/>
</dbReference>
<dbReference type="GO" id="GO:0005778">
    <property type="term" value="C:peroxisomal membrane"/>
    <property type="evidence" value="ECO:0007669"/>
    <property type="project" value="TreeGrafter"/>
</dbReference>
<dbReference type="GO" id="GO:0007031">
    <property type="term" value="P:peroxisome organization"/>
    <property type="evidence" value="ECO:0007669"/>
    <property type="project" value="TreeGrafter"/>
</dbReference>
<evidence type="ECO:0000256" key="1">
    <source>
        <dbReference type="ARBA" id="ARBA00008575"/>
    </source>
</evidence>
<organism evidence="11 12">
    <name type="scientific">Steinernema glaseri</name>
    <dbReference type="NCBI Taxonomy" id="37863"/>
    <lineage>
        <taxon>Eukaryota</taxon>
        <taxon>Metazoa</taxon>
        <taxon>Ecdysozoa</taxon>
        <taxon>Nematoda</taxon>
        <taxon>Chromadorea</taxon>
        <taxon>Rhabditida</taxon>
        <taxon>Tylenchina</taxon>
        <taxon>Panagrolaimomorpha</taxon>
        <taxon>Strongyloidoidea</taxon>
        <taxon>Steinernematidae</taxon>
        <taxon>Steinernema</taxon>
    </lineage>
</organism>
<dbReference type="Pfam" id="PF06472">
    <property type="entry name" value="ABC_membrane_2"/>
    <property type="match status" value="1"/>
</dbReference>
<feature type="transmembrane region" description="Helical" evidence="8">
    <location>
        <begin position="153"/>
        <end position="186"/>
    </location>
</feature>
<sequence length="691" mass="78330">MFLVEFMSAPSNGSTSQPETLRQTPLENSLICTSTRICTRNNVAFAQSPNMGAVITCTSSSTPDRSQYDQTTHSDQAVGMTTLRRGRRDFTFGWLFFKHLAKLVPLIFPKPDWALLFLVATLAASIGNEIVGYFTGNITGDMYKALSESTTTYFWHVFWTGSLLYAAKCILDAIANFFSWLMYLAFRNNLVRSLHKRYFSNNFYYRINAVDSFGIDNPDQRLTQDIEKMTNLLAISILPPALIGPCVVIYYTCKTYQTAGGLGVGLIYGYFLLGTVVNKLLIAPLAKWSARVEHCEGDFRYKHVTVRDNAESVALYQAEQFEKLESDRIFRNLLWTQVSFFYWKFPNRFWQQFFDYYGAMLSYAIQFIPIFMLHSYTDKTGGDLSEIISKNAFVYIMLVNSFTRMTDVAISVGQMAGILQRISEVLTYYEHDARHGYENDSYENTGTLPGYVSHDPKTDVLFELEDVTYSLPNDPNYKILNGLSLKFRKGENVVITGPSGAGKSSLLRIIARLWSIDSGVVQNNIGSCYMLHLPQTPYFPTGELTLRQQICFPDIVCPNSNSRGEDAETNASRIISILASLKLSFLLDRCGGLNSPIDFEWQDILTPGEQQRLSFARVLYHEPILAVLDEATSSVSVDMEKTMYELLRHHNISYVSAGHRPSLIQFHKKELRLDGKTGWSVIDLETTDLKV</sequence>
<proteinExistence type="inferred from homology"/>
<evidence type="ECO:0000313" key="11">
    <source>
        <dbReference type="Proteomes" id="UP000095287"/>
    </source>
</evidence>
<evidence type="ECO:0000259" key="9">
    <source>
        <dbReference type="PROSITE" id="PS50893"/>
    </source>
</evidence>
<keyword evidence="6 8" id="KW-1133">Transmembrane helix</keyword>
<keyword evidence="3 8" id="KW-0812">Transmembrane</keyword>
<comment type="similarity">
    <text evidence="1">Belongs to the ABC transporter superfamily. ABCD family. Peroxisomal fatty acyl CoA transporter (TC 3.A.1.203) subfamily.</text>
</comment>
<evidence type="ECO:0000256" key="8">
    <source>
        <dbReference type="SAM" id="Phobius"/>
    </source>
</evidence>
<keyword evidence="11" id="KW-1185">Reference proteome</keyword>
<feature type="domain" description="ABC transporter" evidence="9">
    <location>
        <begin position="462"/>
        <end position="691"/>
    </location>
</feature>
<dbReference type="GO" id="GO:0005524">
    <property type="term" value="F:ATP binding"/>
    <property type="evidence" value="ECO:0007669"/>
    <property type="project" value="UniProtKB-KW"/>
</dbReference>
<dbReference type="Pfam" id="PF00005">
    <property type="entry name" value="ABC_tran"/>
    <property type="match status" value="1"/>
</dbReference>
<name>A0A1I7ZLJ4_9BILA</name>
<dbReference type="GO" id="GO:0042760">
    <property type="term" value="P:very long-chain fatty acid catabolic process"/>
    <property type="evidence" value="ECO:0007669"/>
    <property type="project" value="TreeGrafter"/>
</dbReference>
<dbReference type="GO" id="GO:0005324">
    <property type="term" value="F:long-chain fatty acid transmembrane transporter activity"/>
    <property type="evidence" value="ECO:0007669"/>
    <property type="project" value="TreeGrafter"/>
</dbReference>